<keyword evidence="1" id="KW-0472">Membrane</keyword>
<dbReference type="EMBL" id="CAJOAY010000195">
    <property type="protein sequence ID" value="CAF3580777.1"/>
    <property type="molecule type" value="Genomic_DNA"/>
</dbReference>
<gene>
    <name evidence="3" type="ORF">IZO911_LOCUS36376</name>
    <name evidence="5" type="ORF">KXQ929_LOCUS32757</name>
    <name evidence="4" type="ORF">OKA104_LOCUS5593</name>
    <name evidence="2" type="ORF">VCS650_LOCUS31985</name>
</gene>
<feature type="transmembrane region" description="Helical" evidence="1">
    <location>
        <begin position="32"/>
        <end position="53"/>
    </location>
</feature>
<evidence type="ECO:0000313" key="6">
    <source>
        <dbReference type="Proteomes" id="UP000663891"/>
    </source>
</evidence>
<dbReference type="Proteomes" id="UP000663860">
    <property type="component" value="Unassembled WGS sequence"/>
</dbReference>
<evidence type="ECO:0000313" key="4">
    <source>
        <dbReference type="EMBL" id="CAF3580777.1"/>
    </source>
</evidence>
<comment type="caution">
    <text evidence="2">The sequence shown here is derived from an EMBL/GenBank/DDBJ whole genome shotgun (WGS) entry which is preliminary data.</text>
</comment>
<dbReference type="Proteomes" id="UP000663881">
    <property type="component" value="Unassembled WGS sequence"/>
</dbReference>
<dbReference type="AlphaFoldDB" id="A0A815F308"/>
<keyword evidence="1" id="KW-0812">Transmembrane</keyword>
<name>A0A815F308_9BILA</name>
<evidence type="ECO:0000313" key="3">
    <source>
        <dbReference type="EMBL" id="CAF1343739.1"/>
    </source>
</evidence>
<sequence>MLVGVCGLGAAVALIATGVGAAAGFGVAVKTVVVVGATTVVAGGVGAAVAHASEKVTDFGKVMENLAEMRKCLVAIEQQQSAVKGKHGWLSAAGERDPEQEKRIVSDMKADFTDALNKTQVEVDKGFNIIKF</sequence>
<evidence type="ECO:0000313" key="5">
    <source>
        <dbReference type="EMBL" id="CAF4071261.1"/>
    </source>
</evidence>
<keyword evidence="1" id="KW-1133">Transmembrane helix</keyword>
<dbReference type="EMBL" id="CAJOBB010004039">
    <property type="protein sequence ID" value="CAF4071261.1"/>
    <property type="molecule type" value="Genomic_DNA"/>
</dbReference>
<dbReference type="OrthoDB" id="10359858at2759"/>
<dbReference type="EMBL" id="CAJNOE010000838">
    <property type="protein sequence ID" value="CAF1343739.1"/>
    <property type="molecule type" value="Genomic_DNA"/>
</dbReference>
<accession>A0A815F308</accession>
<organism evidence="2 6">
    <name type="scientific">Adineta steineri</name>
    <dbReference type="NCBI Taxonomy" id="433720"/>
    <lineage>
        <taxon>Eukaryota</taxon>
        <taxon>Metazoa</taxon>
        <taxon>Spiralia</taxon>
        <taxon>Gnathifera</taxon>
        <taxon>Rotifera</taxon>
        <taxon>Eurotatoria</taxon>
        <taxon>Bdelloidea</taxon>
        <taxon>Adinetida</taxon>
        <taxon>Adinetidae</taxon>
        <taxon>Adineta</taxon>
    </lineage>
</organism>
<evidence type="ECO:0000256" key="1">
    <source>
        <dbReference type="SAM" id="Phobius"/>
    </source>
</evidence>
<dbReference type="Proteomes" id="UP000663868">
    <property type="component" value="Unassembled WGS sequence"/>
</dbReference>
<proteinExistence type="predicted"/>
<evidence type="ECO:0000313" key="2">
    <source>
        <dbReference type="EMBL" id="CAF1318153.1"/>
    </source>
</evidence>
<dbReference type="EMBL" id="CAJNON010000564">
    <property type="protein sequence ID" value="CAF1318153.1"/>
    <property type="molecule type" value="Genomic_DNA"/>
</dbReference>
<protein>
    <submittedName>
        <fullName evidence="2">Uncharacterized protein</fullName>
    </submittedName>
</protein>
<reference evidence="2" key="1">
    <citation type="submission" date="2021-02" db="EMBL/GenBank/DDBJ databases">
        <authorList>
            <person name="Nowell W R."/>
        </authorList>
    </citation>
    <scope>NUCLEOTIDE SEQUENCE</scope>
</reference>
<dbReference type="Proteomes" id="UP000663891">
    <property type="component" value="Unassembled WGS sequence"/>
</dbReference>